<dbReference type="Proteomes" id="UP000694843">
    <property type="component" value="Unplaced"/>
</dbReference>
<dbReference type="RefSeq" id="XP_018021628.1">
    <property type="nucleotide sequence ID" value="XM_018166139.1"/>
</dbReference>
<dbReference type="Gene3D" id="1.25.40.20">
    <property type="entry name" value="Ankyrin repeat-containing domain"/>
    <property type="match status" value="1"/>
</dbReference>
<feature type="non-terminal residue" evidence="2">
    <location>
        <position position="142"/>
    </location>
</feature>
<dbReference type="SUPFAM" id="SSF48403">
    <property type="entry name" value="Ankyrin repeat"/>
    <property type="match status" value="1"/>
</dbReference>
<reference evidence="2" key="1">
    <citation type="submission" date="2025-08" db="UniProtKB">
        <authorList>
            <consortium name="RefSeq"/>
        </authorList>
    </citation>
    <scope>IDENTIFICATION</scope>
    <source>
        <tissue evidence="2">Whole organism</tissue>
    </source>
</reference>
<dbReference type="AlphaFoldDB" id="A0A8B7P6F7"/>
<proteinExistence type="predicted"/>
<sequence length="142" mass="15380">MASQAGCDDIEQSLLTTDEQGYTALHHAVMASDLATLKKLLSYADERCVNMESHDRSTALLLLCKRFTPESQTDLQTEEEILVSLLAAGANPNLPQPDPVSLPLFAGFSRLDHVGSLGCGVLVHKLLHDILNLPAYCSSLCE</sequence>
<dbReference type="OrthoDB" id="6400391at2759"/>
<dbReference type="InterPro" id="IPR036770">
    <property type="entry name" value="Ankyrin_rpt-contain_sf"/>
</dbReference>
<gene>
    <name evidence="2" type="primary">LOC108677846</name>
</gene>
<evidence type="ECO:0000313" key="2">
    <source>
        <dbReference type="RefSeq" id="XP_018021628.1"/>
    </source>
</evidence>
<dbReference type="KEGG" id="hazt:108677846"/>
<protein>
    <submittedName>
        <fullName evidence="2">Uncharacterized protein LOC108677846</fullName>
    </submittedName>
</protein>
<organism evidence="1 2">
    <name type="scientific">Hyalella azteca</name>
    <name type="common">Amphipod</name>
    <dbReference type="NCBI Taxonomy" id="294128"/>
    <lineage>
        <taxon>Eukaryota</taxon>
        <taxon>Metazoa</taxon>
        <taxon>Ecdysozoa</taxon>
        <taxon>Arthropoda</taxon>
        <taxon>Crustacea</taxon>
        <taxon>Multicrustacea</taxon>
        <taxon>Malacostraca</taxon>
        <taxon>Eumalacostraca</taxon>
        <taxon>Peracarida</taxon>
        <taxon>Amphipoda</taxon>
        <taxon>Senticaudata</taxon>
        <taxon>Talitrida</taxon>
        <taxon>Talitroidea</taxon>
        <taxon>Hyalellidae</taxon>
        <taxon>Hyalella</taxon>
    </lineage>
</organism>
<accession>A0A8B7P6F7</accession>
<evidence type="ECO:0000313" key="1">
    <source>
        <dbReference type="Proteomes" id="UP000694843"/>
    </source>
</evidence>
<dbReference type="InterPro" id="IPR002110">
    <property type="entry name" value="Ankyrin_rpt"/>
</dbReference>
<keyword evidence="1" id="KW-1185">Reference proteome</keyword>
<dbReference type="GeneID" id="108677846"/>
<dbReference type="SMART" id="SM00248">
    <property type="entry name" value="ANK"/>
    <property type="match status" value="2"/>
</dbReference>
<dbReference type="Pfam" id="PF00023">
    <property type="entry name" value="Ank"/>
    <property type="match status" value="1"/>
</dbReference>
<name>A0A8B7P6F7_HYAAZ</name>